<dbReference type="RefSeq" id="WP_027849993.1">
    <property type="nucleotide sequence ID" value="NZ_BSOR01000016.1"/>
</dbReference>
<evidence type="ECO:0000256" key="2">
    <source>
        <dbReference type="ARBA" id="ARBA00022729"/>
    </source>
</evidence>
<feature type="chain" id="PRO_5047479931" description="Periplasmic chaperone for outer membrane proteins Skp" evidence="4">
    <location>
        <begin position="24"/>
        <end position="173"/>
    </location>
</feature>
<feature type="coiled-coil region" evidence="3">
    <location>
        <begin position="50"/>
        <end position="121"/>
    </location>
</feature>
<dbReference type="EMBL" id="BSOR01000016">
    <property type="protein sequence ID" value="GLR63673.1"/>
    <property type="molecule type" value="Genomic_DNA"/>
</dbReference>
<evidence type="ECO:0000313" key="5">
    <source>
        <dbReference type="EMBL" id="GLR63673.1"/>
    </source>
</evidence>
<name>A0ABQ5ZX70_9GAMM</name>
<organism evidence="5 6">
    <name type="scientific">Marinospirillum insulare</name>
    <dbReference type="NCBI Taxonomy" id="217169"/>
    <lineage>
        <taxon>Bacteria</taxon>
        <taxon>Pseudomonadati</taxon>
        <taxon>Pseudomonadota</taxon>
        <taxon>Gammaproteobacteria</taxon>
        <taxon>Oceanospirillales</taxon>
        <taxon>Oceanospirillaceae</taxon>
        <taxon>Marinospirillum</taxon>
    </lineage>
</organism>
<dbReference type="InterPro" id="IPR024930">
    <property type="entry name" value="Skp_dom_sf"/>
</dbReference>
<dbReference type="SUPFAM" id="SSF111384">
    <property type="entry name" value="OmpH-like"/>
    <property type="match status" value="1"/>
</dbReference>
<dbReference type="Gene3D" id="3.30.910.20">
    <property type="entry name" value="Skp domain"/>
    <property type="match status" value="1"/>
</dbReference>
<gene>
    <name evidence="5" type="ORF">GCM10007878_11080</name>
</gene>
<sequence>MKFNFLKTLLLTLLLSLSYGVTADDLKSPRIAVLDWQGALMESNKVKEEFKNADQQMSAEQSRARQLAEEARSLQERLQRDSSIMSEDERRKISQQVEQKAQEYQFVASRLQKQLQEVRQEIVERHRPSLEAAVNEVIEEYKVDLLLDRQAVAFAKPQFDLTQAVADKLNKAK</sequence>
<dbReference type="InterPro" id="IPR005632">
    <property type="entry name" value="Chaperone_Skp"/>
</dbReference>
<protein>
    <recommendedName>
        <fullName evidence="7">Periplasmic chaperone for outer membrane proteins Skp</fullName>
    </recommendedName>
</protein>
<keyword evidence="3" id="KW-0175">Coiled coil</keyword>
<keyword evidence="6" id="KW-1185">Reference proteome</keyword>
<evidence type="ECO:0000256" key="4">
    <source>
        <dbReference type="SAM" id="SignalP"/>
    </source>
</evidence>
<dbReference type="Proteomes" id="UP001156682">
    <property type="component" value="Unassembled WGS sequence"/>
</dbReference>
<reference evidence="6" key="1">
    <citation type="journal article" date="2019" name="Int. J. Syst. Evol. Microbiol.">
        <title>The Global Catalogue of Microorganisms (GCM) 10K type strain sequencing project: providing services to taxonomists for standard genome sequencing and annotation.</title>
        <authorList>
            <consortium name="The Broad Institute Genomics Platform"/>
            <consortium name="The Broad Institute Genome Sequencing Center for Infectious Disease"/>
            <person name="Wu L."/>
            <person name="Ma J."/>
        </authorList>
    </citation>
    <scope>NUCLEOTIDE SEQUENCE [LARGE SCALE GENOMIC DNA]</scope>
    <source>
        <strain evidence="6">NBRC 100033</strain>
    </source>
</reference>
<dbReference type="Pfam" id="PF03938">
    <property type="entry name" value="OmpH"/>
    <property type="match status" value="1"/>
</dbReference>
<comment type="caution">
    <text evidence="5">The sequence shown here is derived from an EMBL/GenBank/DDBJ whole genome shotgun (WGS) entry which is preliminary data.</text>
</comment>
<comment type="similarity">
    <text evidence="1">Belongs to the Skp family.</text>
</comment>
<dbReference type="PANTHER" id="PTHR35089">
    <property type="entry name" value="CHAPERONE PROTEIN SKP"/>
    <property type="match status" value="1"/>
</dbReference>
<feature type="signal peptide" evidence="4">
    <location>
        <begin position="1"/>
        <end position="23"/>
    </location>
</feature>
<proteinExistence type="inferred from homology"/>
<evidence type="ECO:0000256" key="3">
    <source>
        <dbReference type="SAM" id="Coils"/>
    </source>
</evidence>
<evidence type="ECO:0008006" key="7">
    <source>
        <dbReference type="Google" id="ProtNLM"/>
    </source>
</evidence>
<dbReference type="SMART" id="SM00935">
    <property type="entry name" value="OmpH"/>
    <property type="match status" value="1"/>
</dbReference>
<accession>A0ABQ5ZX70</accession>
<keyword evidence="2 4" id="KW-0732">Signal</keyword>
<evidence type="ECO:0000256" key="1">
    <source>
        <dbReference type="ARBA" id="ARBA00009091"/>
    </source>
</evidence>
<dbReference type="PANTHER" id="PTHR35089:SF1">
    <property type="entry name" value="CHAPERONE PROTEIN SKP"/>
    <property type="match status" value="1"/>
</dbReference>
<evidence type="ECO:0000313" key="6">
    <source>
        <dbReference type="Proteomes" id="UP001156682"/>
    </source>
</evidence>